<dbReference type="Pfam" id="PF10531">
    <property type="entry name" value="SLBB"/>
    <property type="match status" value="6"/>
</dbReference>
<evidence type="ECO:0000256" key="2">
    <source>
        <dbReference type="SAM" id="Phobius"/>
    </source>
</evidence>
<evidence type="ECO:0000256" key="1">
    <source>
        <dbReference type="ARBA" id="ARBA00022729"/>
    </source>
</evidence>
<keyword evidence="1 3" id="KW-0732">Signal</keyword>
<feature type="domain" description="Soluble ligand binding" evidence="5">
    <location>
        <begin position="376"/>
        <end position="424"/>
    </location>
</feature>
<keyword evidence="2" id="KW-0472">Membrane</keyword>
<dbReference type="InterPro" id="IPR019554">
    <property type="entry name" value="Soluble_ligand-bd"/>
</dbReference>
<dbReference type="EMBL" id="CP007128">
    <property type="protein sequence ID" value="AHG91016.1"/>
    <property type="molecule type" value="Genomic_DNA"/>
</dbReference>
<dbReference type="Pfam" id="PF02563">
    <property type="entry name" value="Poly_export"/>
    <property type="match status" value="1"/>
</dbReference>
<evidence type="ECO:0000259" key="4">
    <source>
        <dbReference type="Pfam" id="PF02563"/>
    </source>
</evidence>
<feature type="domain" description="Soluble ligand binding" evidence="5">
    <location>
        <begin position="758"/>
        <end position="807"/>
    </location>
</feature>
<protein>
    <submittedName>
        <fullName evidence="6">Polysaccharide export protein</fullName>
    </submittedName>
</protein>
<feature type="signal peptide" evidence="3">
    <location>
        <begin position="1"/>
        <end position="24"/>
    </location>
</feature>
<dbReference type="GO" id="GO:0015159">
    <property type="term" value="F:polysaccharide transmembrane transporter activity"/>
    <property type="evidence" value="ECO:0007669"/>
    <property type="project" value="InterPro"/>
</dbReference>
<feature type="transmembrane region" description="Helical" evidence="2">
    <location>
        <begin position="842"/>
        <end position="866"/>
    </location>
</feature>
<dbReference type="InterPro" id="IPR003715">
    <property type="entry name" value="Poly_export_N"/>
</dbReference>
<evidence type="ECO:0000259" key="5">
    <source>
        <dbReference type="Pfam" id="PF10531"/>
    </source>
</evidence>
<feature type="domain" description="Soluble ligand binding" evidence="5">
    <location>
        <begin position="469"/>
        <end position="518"/>
    </location>
</feature>
<accession>W0RJQ9</accession>
<keyword evidence="7" id="KW-1185">Reference proteome</keyword>
<evidence type="ECO:0000313" key="6">
    <source>
        <dbReference type="EMBL" id="AHG91016.1"/>
    </source>
</evidence>
<dbReference type="AlphaFoldDB" id="W0RJQ9"/>
<dbReference type="Gene3D" id="3.10.560.10">
    <property type="entry name" value="Outer membrane lipoprotein wza domain like"/>
    <property type="match status" value="6"/>
</dbReference>
<feature type="domain" description="Polysaccharide export protein N-terminal" evidence="4">
    <location>
        <begin position="204"/>
        <end position="268"/>
    </location>
</feature>
<proteinExistence type="predicted"/>
<reference evidence="6 7" key="1">
    <citation type="journal article" date="2014" name="Genome Announc.">
        <title>Genome Sequence and Methylome of Soil Bacterium Gemmatirosa kalamazoonensis KBS708T, a Member of the Rarely Cultivated Gemmatimonadetes Phylum.</title>
        <authorList>
            <person name="Debruyn J.M."/>
            <person name="Radosevich M."/>
            <person name="Wommack K.E."/>
            <person name="Polson S.W."/>
            <person name="Hauser L.J."/>
            <person name="Fawaz M.N."/>
            <person name="Korlach J."/>
            <person name="Tsai Y.C."/>
        </authorList>
    </citation>
    <scope>NUCLEOTIDE SEQUENCE [LARGE SCALE GENOMIC DNA]</scope>
    <source>
        <strain evidence="6 7">KBS708</strain>
    </source>
</reference>
<feature type="domain" description="Soluble ligand binding" evidence="5">
    <location>
        <begin position="673"/>
        <end position="718"/>
    </location>
</feature>
<keyword evidence="2" id="KW-0812">Transmembrane</keyword>
<dbReference type="PANTHER" id="PTHR33619">
    <property type="entry name" value="POLYSACCHARIDE EXPORT PROTEIN GFCE-RELATED"/>
    <property type="match status" value="1"/>
</dbReference>
<dbReference type="eggNOG" id="COG1596">
    <property type="taxonomic scope" value="Bacteria"/>
</dbReference>
<organism evidence="6 7">
    <name type="scientific">Gemmatirosa kalamazoonensis</name>
    <dbReference type="NCBI Taxonomy" id="861299"/>
    <lineage>
        <taxon>Bacteria</taxon>
        <taxon>Pseudomonadati</taxon>
        <taxon>Gemmatimonadota</taxon>
        <taxon>Gemmatimonadia</taxon>
        <taxon>Gemmatimonadales</taxon>
        <taxon>Gemmatimonadaceae</taxon>
        <taxon>Gemmatirosa</taxon>
    </lineage>
</organism>
<evidence type="ECO:0000313" key="7">
    <source>
        <dbReference type="Proteomes" id="UP000019151"/>
    </source>
</evidence>
<dbReference type="STRING" id="861299.J421_3479"/>
<feature type="chain" id="PRO_5004794291" evidence="3">
    <location>
        <begin position="25"/>
        <end position="868"/>
    </location>
</feature>
<dbReference type="KEGG" id="gba:J421_3479"/>
<feature type="domain" description="Soluble ligand binding" evidence="5">
    <location>
        <begin position="559"/>
        <end position="606"/>
    </location>
</feature>
<name>W0RJQ9_9BACT</name>
<dbReference type="InterPro" id="IPR049712">
    <property type="entry name" value="Poly_export"/>
</dbReference>
<dbReference type="Proteomes" id="UP000019151">
    <property type="component" value="Chromosome"/>
</dbReference>
<dbReference type="InParanoid" id="W0RJQ9"/>
<dbReference type="PANTHER" id="PTHR33619:SF3">
    <property type="entry name" value="POLYSACCHARIDE EXPORT PROTEIN GFCE-RELATED"/>
    <property type="match status" value="1"/>
</dbReference>
<keyword evidence="2" id="KW-1133">Transmembrane helix</keyword>
<gene>
    <name evidence="6" type="ORF">J421_3479</name>
</gene>
<dbReference type="RefSeq" id="WP_025412475.1">
    <property type="nucleotide sequence ID" value="NZ_CP007128.1"/>
</dbReference>
<feature type="domain" description="Soluble ligand binding" evidence="5">
    <location>
        <begin position="293"/>
        <end position="339"/>
    </location>
</feature>
<sequence length="868" mass="93650">MQLRASWPLLTAAALSFFCARATAAQVPVRPTPEQAQELLRTRPDLLQQLQQRLRASGLTPDQIRARLRAEGYPETLLDAYLPGGRSGGTADTATTGTLLDAMRALGVTDSTDDVQIREALGLAADTVPADSDRVRSRRDLERLRLDEDTTRGGDSTFMLRDRRRDRADSIARAAKRDSGLVIFGLDLFAGRTSQFEANLAGPVDANYRLGPGDRLVLILTGDVEGAYTLDVTREGFVVVPRVGQLYVANLTLGQLDDLLLSRLRRAYSGIGRDASARTRFSVSVARLRTNQVSVVGDVVRPGSYRVSSAGTALSALYAAGGPTETGSLRRILIRRGARVVDTLDVYDYLLRGDASHDPRLETGDVIFVPPHGPQVRVVGEVLRPATYELKPGETLAQLVSAAGGLRPTAAQRSVQVERVLPPGERGEAGRDRVVITVPFGASGTLPAYAMQPGDVVRVSAIAKRVRNRVTVEGNVWSPGSQGFAPGARLSDAIRAAGGLKPDTYLGEVLIGRLRPDSTRVQLRATLRDTTGAVVNDVPLQEDDEIHVFSVTEFRPERYVAISGAVRNGGRFKYREGITARDLVLLAGGLEEGALLNEAEIARLPENRANGVTARTFRVPLDSSYLFERGANGRFVGPPGLPAPSGPTPEVVLQPYDNVLILRQPDFALQRNVFLGGEVRYPGRYALRTKSERLTDLIARAGGLTSESNPEGVEFYRTRSRTGRVGVDLPAALRDPRHRDNLLLVDGDSILIPPFNVIVTVTGAVNQPSALPYVRGQSIDYYIRAAGGGSRTADVSRAYVIQPSGKLEAVQRRRFFPDGLPSPRPGAHVVVPEKAPNDGQNIVQALTLFAQVGGTIAALVAAIVTLKR</sequence>
<dbReference type="OrthoDB" id="9808948at2"/>
<evidence type="ECO:0000256" key="3">
    <source>
        <dbReference type="SAM" id="SignalP"/>
    </source>
</evidence>
<dbReference type="HOGENOM" id="CLU_011447_1_0_0"/>